<evidence type="ECO:0000256" key="1">
    <source>
        <dbReference type="SAM" id="MobiDB-lite"/>
    </source>
</evidence>
<keyword evidence="3" id="KW-1185">Reference proteome</keyword>
<dbReference type="Proteomes" id="UP000030746">
    <property type="component" value="Unassembled WGS sequence"/>
</dbReference>
<dbReference type="CTD" id="20239155"/>
<feature type="region of interest" description="Disordered" evidence="1">
    <location>
        <begin position="196"/>
        <end position="229"/>
    </location>
</feature>
<organism evidence="2 3">
    <name type="scientific">Lottia gigantea</name>
    <name type="common">Giant owl limpet</name>
    <dbReference type="NCBI Taxonomy" id="225164"/>
    <lineage>
        <taxon>Eukaryota</taxon>
        <taxon>Metazoa</taxon>
        <taxon>Spiralia</taxon>
        <taxon>Lophotrochozoa</taxon>
        <taxon>Mollusca</taxon>
        <taxon>Gastropoda</taxon>
        <taxon>Patellogastropoda</taxon>
        <taxon>Lottioidea</taxon>
        <taxon>Lottiidae</taxon>
        <taxon>Lottia</taxon>
    </lineage>
</organism>
<evidence type="ECO:0000313" key="2">
    <source>
        <dbReference type="EMBL" id="ESO92206.1"/>
    </source>
</evidence>
<accession>V4AFP6</accession>
<gene>
    <name evidence="2" type="ORF">LOTGIDRAFT_162862</name>
</gene>
<reference evidence="2 3" key="1">
    <citation type="journal article" date="2013" name="Nature">
        <title>Insights into bilaterian evolution from three spiralian genomes.</title>
        <authorList>
            <person name="Simakov O."/>
            <person name="Marletaz F."/>
            <person name="Cho S.J."/>
            <person name="Edsinger-Gonzales E."/>
            <person name="Havlak P."/>
            <person name="Hellsten U."/>
            <person name="Kuo D.H."/>
            <person name="Larsson T."/>
            <person name="Lv J."/>
            <person name="Arendt D."/>
            <person name="Savage R."/>
            <person name="Osoegawa K."/>
            <person name="de Jong P."/>
            <person name="Grimwood J."/>
            <person name="Chapman J.A."/>
            <person name="Shapiro H."/>
            <person name="Aerts A."/>
            <person name="Otillar R.P."/>
            <person name="Terry A.Y."/>
            <person name="Boore J.L."/>
            <person name="Grigoriev I.V."/>
            <person name="Lindberg D.R."/>
            <person name="Seaver E.C."/>
            <person name="Weisblat D.A."/>
            <person name="Putnam N.H."/>
            <person name="Rokhsar D.S."/>
        </authorList>
    </citation>
    <scope>NUCLEOTIDE SEQUENCE [LARGE SCALE GENOMIC DNA]</scope>
</reference>
<feature type="compositionally biased region" description="Polar residues" evidence="1">
    <location>
        <begin position="330"/>
        <end position="344"/>
    </location>
</feature>
<dbReference type="EMBL" id="KB202124">
    <property type="protein sequence ID" value="ESO92206.1"/>
    <property type="molecule type" value="Genomic_DNA"/>
</dbReference>
<protein>
    <submittedName>
        <fullName evidence="2">Uncharacterized protein</fullName>
    </submittedName>
</protein>
<dbReference type="GeneID" id="20239155"/>
<dbReference type="KEGG" id="lgi:LOTGIDRAFT_162862"/>
<proteinExistence type="predicted"/>
<feature type="region of interest" description="Disordered" evidence="1">
    <location>
        <begin position="284"/>
        <end position="512"/>
    </location>
</feature>
<name>V4AFP6_LOTGI</name>
<feature type="compositionally biased region" description="Acidic residues" evidence="1">
    <location>
        <begin position="196"/>
        <end position="207"/>
    </location>
</feature>
<feature type="compositionally biased region" description="Basic residues" evidence="1">
    <location>
        <begin position="387"/>
        <end position="400"/>
    </location>
</feature>
<dbReference type="OMA" id="WRTPDRE"/>
<feature type="compositionally biased region" description="Basic and acidic residues" evidence="1">
    <location>
        <begin position="220"/>
        <end position="229"/>
    </location>
</feature>
<evidence type="ECO:0000313" key="3">
    <source>
        <dbReference type="Proteomes" id="UP000030746"/>
    </source>
</evidence>
<dbReference type="HOGENOM" id="CLU_532402_0_0_1"/>
<dbReference type="OrthoDB" id="6154662at2759"/>
<sequence>MNSLFATPAVAADAAADAAIGNIRKQKELEMELVEIDKQWLCARKQIIYDRLDILKELDRIARVKVHRDYFKDHLRKANLHHYTTKARSRMRQQQYTRSHDNFSFTVDPLRRGVVPEPMIMEGSEKEGREIITSTSQDKKRAKHIRGLSELEVKIRRFRIPKTKKKKKAEVVLPPLPDKIKRLKKVRIVEFDEIPEEVNSSDEEDENRESQATSISITHHGHETDQESFERTSLFTIPGEKVPFARAFIPLPTLPLTPEPSFVEDESNLQLPQSPSQITARLLSPLPLSRPHRPKSPRPRSPNPPRSPRAKSPNPSRSRAKSPNPPRSPSAKSPENLTSAQNSVWKFPEVHHNANKNTQKNFESYEGVQFVLPPISTTSDEPTSILKKPKKKGGKKNKTKRQLDVESSHPNPTTAVELENQKSKPYEQTHPGTVDIVVSEPRTEQAPPPKPVKTESSLLLPEIDDSPLVAQNQELRPQVLTKKHKGFSNLSKSPNTTKRKNRKLSTVTEEYS</sequence>
<dbReference type="AlphaFoldDB" id="V4AFP6"/>
<dbReference type="RefSeq" id="XP_009057127.1">
    <property type="nucleotide sequence ID" value="XM_009058879.1"/>
</dbReference>